<protein>
    <recommendedName>
        <fullName evidence="7">Serine protease</fullName>
        <ecNumber evidence="7">3.4.21.-</ecNumber>
    </recommendedName>
</protein>
<evidence type="ECO:0000256" key="4">
    <source>
        <dbReference type="ARBA" id="ARBA00022801"/>
    </source>
</evidence>
<dbReference type="EMBL" id="PEJG01000082">
    <property type="protein sequence ID" value="PIH09008.1"/>
    <property type="molecule type" value="Genomic_DNA"/>
</dbReference>
<evidence type="ECO:0000256" key="7">
    <source>
        <dbReference type="RuleBase" id="RU004296"/>
    </source>
</evidence>
<comment type="caution">
    <text evidence="8">The sequence shown here is derived from an EMBL/GenBank/DDBJ whole genome shotgun (WGS) entry which is preliminary data.</text>
</comment>
<dbReference type="OrthoDB" id="2396730at2"/>
<evidence type="ECO:0000256" key="1">
    <source>
        <dbReference type="ARBA" id="ARBA00008764"/>
    </source>
</evidence>
<evidence type="ECO:0000256" key="5">
    <source>
        <dbReference type="ARBA" id="ARBA00022825"/>
    </source>
</evidence>
<evidence type="ECO:0000313" key="11">
    <source>
        <dbReference type="Proteomes" id="UP000648077"/>
    </source>
</evidence>
<reference evidence="9 10" key="1">
    <citation type="submission" date="2017-10" db="EMBL/GenBank/DDBJ databases">
        <title>genome sequences of Staph epi in chlorhexidine trial.</title>
        <authorList>
            <person name="Greninger A.L."/>
            <person name="Addetia A."/>
            <person name="Qin X."/>
            <person name="Zerr D."/>
        </authorList>
    </citation>
    <scope>NUCLEOTIDE SEQUENCE [LARGE SCALE GENOMIC DNA]</scope>
    <source>
        <strain evidence="9 10">SCH-17</strain>
    </source>
</reference>
<keyword evidence="2 7" id="KW-0645">Protease</keyword>
<evidence type="ECO:0000256" key="2">
    <source>
        <dbReference type="ARBA" id="ARBA00022670"/>
    </source>
</evidence>
<sequence length="283" mass="32061">MKCKKSLITALATITLIPSLMILDTQHEAKAVGNYYYNGMEDHNASAAYHKAKKVDNSQIVIKRYNYAHKNKYKAVGRVSNMDGWKGPGKDSMGTGFMVGNHTFVTNAHVVDKKNGQRTSPSKIKFQLNRDGKKIPYQFHAKKIYKIPSYDMVVVETKENMAQKANVQPLKLATNQKIKSLKFNKKLYSLGYPVMNGNNTYAYWNKLRFLQEASNKSELMTKDKFRAGDSGSPMVDSQYVVYGVRTYGYNLRGSSNHPYAQQEVAGAESLYGNPRDFILKHNK</sequence>
<name>A0A509LS98_STAEP</name>
<dbReference type="EMBL" id="JACGQI010000002">
    <property type="protein sequence ID" value="MBF2229369.1"/>
    <property type="molecule type" value="Genomic_DNA"/>
</dbReference>
<organism evidence="8 11">
    <name type="scientific">Staphylococcus epidermidis</name>
    <dbReference type="NCBI Taxonomy" id="1282"/>
    <lineage>
        <taxon>Bacteria</taxon>
        <taxon>Bacillati</taxon>
        <taxon>Bacillota</taxon>
        <taxon>Bacilli</taxon>
        <taxon>Bacillales</taxon>
        <taxon>Staphylococcaceae</taxon>
        <taxon>Staphylococcus</taxon>
    </lineage>
</organism>
<evidence type="ECO:0000256" key="6">
    <source>
        <dbReference type="PIRSR" id="PIRSR608256-1"/>
    </source>
</evidence>
<feature type="chain" id="PRO_5044035714" description="Serine protease" evidence="7">
    <location>
        <begin position="23"/>
        <end position="283"/>
    </location>
</feature>
<feature type="active site" description="Charge relay system" evidence="6">
    <location>
        <position position="151"/>
    </location>
</feature>
<dbReference type="SUPFAM" id="SSF50494">
    <property type="entry name" value="Trypsin-like serine proteases"/>
    <property type="match status" value="1"/>
</dbReference>
<dbReference type="Proteomes" id="UP000648077">
    <property type="component" value="Unassembled WGS sequence"/>
</dbReference>
<dbReference type="AlphaFoldDB" id="A0A509LS98"/>
<evidence type="ECO:0000313" key="9">
    <source>
        <dbReference type="EMBL" id="PIH09008.1"/>
    </source>
</evidence>
<keyword evidence="5 7" id="KW-0720">Serine protease</keyword>
<dbReference type="RefSeq" id="WP_002469224.1">
    <property type="nucleotide sequence ID" value="NZ_CAJUUW010000029.1"/>
</dbReference>
<feature type="active site" description="Charge relay system" evidence="6">
    <location>
        <position position="230"/>
    </location>
</feature>
<reference evidence="8" key="2">
    <citation type="submission" date="2020-08" db="EMBL/GenBank/DDBJ databases">
        <title>Changes in the skin microbiome associated with squamous cell carcinoma in transplant recipients.</title>
        <authorList>
            <person name="Zaugg J."/>
            <person name="Krueger A."/>
            <person name="Lachner N."/>
        </authorList>
    </citation>
    <scope>NUCLEOTIDE SEQUENCE</scope>
    <source>
        <strain evidence="8">R5988</strain>
    </source>
</reference>
<evidence type="ECO:0000256" key="3">
    <source>
        <dbReference type="ARBA" id="ARBA00022729"/>
    </source>
</evidence>
<dbReference type="GO" id="GO:0008236">
    <property type="term" value="F:serine-type peptidase activity"/>
    <property type="evidence" value="ECO:0007669"/>
    <property type="project" value="UniProtKB-KW"/>
</dbReference>
<dbReference type="InterPro" id="IPR009003">
    <property type="entry name" value="Peptidase_S1_PA"/>
</dbReference>
<accession>A0A509LS98</accession>
<comment type="similarity">
    <text evidence="1 7">Belongs to the peptidase S1B family.</text>
</comment>
<proteinExistence type="inferred from homology"/>
<dbReference type="Gene3D" id="2.40.10.10">
    <property type="entry name" value="Trypsin-like serine proteases"/>
    <property type="match status" value="2"/>
</dbReference>
<evidence type="ECO:0000313" key="8">
    <source>
        <dbReference type="EMBL" id="MBF2229369.1"/>
    </source>
</evidence>
<dbReference type="InterPro" id="IPR008256">
    <property type="entry name" value="Peptidase_S1B"/>
</dbReference>
<dbReference type="PRINTS" id="PR00839">
    <property type="entry name" value="V8PROTEASE"/>
</dbReference>
<dbReference type="Proteomes" id="UP000228502">
    <property type="component" value="Unassembled WGS sequence"/>
</dbReference>
<gene>
    <name evidence="9" type="ORF">CTJ08_13370</name>
    <name evidence="8" type="ORF">H3963_02710</name>
</gene>
<dbReference type="EC" id="3.4.21.-" evidence="7"/>
<dbReference type="GO" id="GO:0006508">
    <property type="term" value="P:proteolysis"/>
    <property type="evidence" value="ECO:0007669"/>
    <property type="project" value="UniProtKB-KW"/>
</dbReference>
<dbReference type="InterPro" id="IPR043504">
    <property type="entry name" value="Peptidase_S1_PA_chymotrypsin"/>
</dbReference>
<feature type="active site" description="Charge relay system" evidence="6">
    <location>
        <position position="109"/>
    </location>
</feature>
<dbReference type="Pfam" id="PF13365">
    <property type="entry name" value="Trypsin_2"/>
    <property type="match status" value="1"/>
</dbReference>
<keyword evidence="3 7" id="KW-0732">Signal</keyword>
<keyword evidence="4 7" id="KW-0378">Hydrolase</keyword>
<evidence type="ECO:0000313" key="10">
    <source>
        <dbReference type="Proteomes" id="UP000228502"/>
    </source>
</evidence>
<feature type="signal peptide" evidence="7">
    <location>
        <begin position="1"/>
        <end position="22"/>
    </location>
</feature>